<dbReference type="PANTHER" id="PTHR24173:SF74">
    <property type="entry name" value="ANKYRIN REPEAT DOMAIN-CONTAINING PROTEIN 16"/>
    <property type="match status" value="1"/>
</dbReference>
<evidence type="ECO:0000256" key="5">
    <source>
        <dbReference type="SAM" id="MobiDB-lite"/>
    </source>
</evidence>
<accession>A0A1X7UU36</accession>
<feature type="transmembrane region" description="Helical" evidence="6">
    <location>
        <begin position="121"/>
        <end position="140"/>
    </location>
</feature>
<keyword evidence="6" id="KW-0812">Transmembrane</keyword>
<dbReference type="Proteomes" id="UP000007879">
    <property type="component" value="Unassembled WGS sequence"/>
</dbReference>
<dbReference type="InterPro" id="IPR036770">
    <property type="entry name" value="Ankyrin_rpt-contain_sf"/>
</dbReference>
<feature type="coiled-coil region" evidence="4">
    <location>
        <begin position="1069"/>
        <end position="1116"/>
    </location>
</feature>
<dbReference type="Gene3D" id="1.25.40.20">
    <property type="entry name" value="Ankyrin repeat-containing domain"/>
    <property type="match status" value="3"/>
</dbReference>
<evidence type="ECO:0000256" key="2">
    <source>
        <dbReference type="ARBA" id="ARBA00023043"/>
    </source>
</evidence>
<keyword evidence="6" id="KW-0472">Membrane</keyword>
<evidence type="ECO:0000256" key="3">
    <source>
        <dbReference type="PROSITE-ProRule" id="PRU00023"/>
    </source>
</evidence>
<reference evidence="8" key="2">
    <citation type="submission" date="2017-05" db="UniProtKB">
        <authorList>
            <consortium name="EnsemblMetazoa"/>
        </authorList>
    </citation>
    <scope>IDENTIFICATION</scope>
</reference>
<dbReference type="GO" id="GO:0007165">
    <property type="term" value="P:signal transduction"/>
    <property type="evidence" value="ECO:0007669"/>
    <property type="project" value="InterPro"/>
</dbReference>
<evidence type="ECO:0000256" key="1">
    <source>
        <dbReference type="ARBA" id="ARBA00022737"/>
    </source>
</evidence>
<dbReference type="PROSITE" id="PS50088">
    <property type="entry name" value="ANK_REPEAT"/>
    <property type="match status" value="6"/>
</dbReference>
<evidence type="ECO:0000313" key="8">
    <source>
        <dbReference type="EnsemblMetazoa" id="Aqu2.1.31039_001"/>
    </source>
</evidence>
<feature type="repeat" description="ANK" evidence="3">
    <location>
        <begin position="569"/>
        <end position="601"/>
    </location>
</feature>
<dbReference type="InParanoid" id="A0A1X7UU36"/>
<sequence>MIDVCQWRANIGLWNYGQAQAASSRPAKFNGLRHGSLSAFKAAVDNKSGSTTSGSTSGDMAKLPVPLSLNTFLLFLSLYLSIHSDTLMIPPGNCVQCTTGALTDTNYLHSSLVLPRGSTSILIYNGLYYLIVCLCMLLLLSGDVECNPGPTIDDRPEISLLIQWLEPLVDWQSFACCLPGITQHDVSIIEAENSTVNDRKRKLYSKWDSVYSEATWKDVITALRIRRENTLAQNIKKMIEASVPNISNGAFVSTKQKQEIKFSTKEDEEEISHSLIELKKTFTDLDMEVRIAFDEKEASDPKLLINITRWIETYMNWSDKLTNASLNEAFKIIHPYYDFIDCNLIVDLSEKFLRGVTFGENELNIVNELQNHKKKADAFRSSSNVALLHKSLKNIYQEHIPDLANMPHVIIHLHNPWYGSNLNSLGLLIKHLLPVGLVQSLLKHITILSGSVVIKYTVLDSTADNLIEYTGGKLQFMRLIGIFSLYINDHHILRDDENMNFTFDLALFEAVIAGNNEAVEFLLQLETVNIDHTNEEGETVLMLACERGHKDIVHSLLLARASVNIQDYNGWTALIMASEYNHISIIHMLLQANANPHLKTSDESNALMIASYHGNKEVVELLIHKGVDYKYQQEDGWNAVMLACENGHTQIVELLLKKQVDPNVRNNDGWNTFMLACQKGHTQIVELLLKEQVEPNVQDAGNAFMLACRNDNIEIIELLLKEQVVDPNIQDRKGNTALMIASAKGHYEVVKLLLEWKADPTIKANKGHTALEVAKTIEISVLLNRYLRKHIEPKKYATITSYQCQICGKYFGGPIFSSTILKCLECQQKEKAKEESFKAKAEKEEKEALFRIEVAKARQEDIQEDIAQLTYLMEGKQEKETELEAQTDMTDALKATQEIKRAEIDKKLQPFIGELENVKRIRYHEKMCDIKNFEQDEDREVMGIEAKKLALEKDIMRAEKEEPLELKVRSNEELVAFEEHMKKKYLAVTLVEEERKRKLIDLEAEKAEEPDMVLKIKHELAKKQLQSKLEKEKVLHEAEIRKEHDLSAVIRAMKEKIAQVEKATMLEKELQLKKELITADNAKARLEQEKEIQMAKEMLKKQAEIEYKEIDDIKKKEMVGKEIMKVKAISQKLLDIEASSTVCQMEDKRMSYKMREEFLSLDISSKVDSGNEEEDSEESQEKEPEAIKYELHFDPKFDAMF</sequence>
<keyword evidence="9" id="KW-1185">Reference proteome</keyword>
<feature type="repeat" description="ANK" evidence="3">
    <location>
        <begin position="668"/>
        <end position="700"/>
    </location>
</feature>
<dbReference type="EnsemblMetazoa" id="XM_019996868.1">
    <property type="protein sequence ID" value="XP_019852427.1"/>
    <property type="gene ID" value="LOC109582217"/>
</dbReference>
<dbReference type="PROSITE" id="PS50017">
    <property type="entry name" value="DEATH_DOMAIN"/>
    <property type="match status" value="1"/>
</dbReference>
<name>A0A1X7UU36_AMPQE</name>
<keyword evidence="2 3" id="KW-0040">ANK repeat</keyword>
<evidence type="ECO:0000313" key="9">
    <source>
        <dbReference type="Proteomes" id="UP000007879"/>
    </source>
</evidence>
<reference evidence="9" key="1">
    <citation type="journal article" date="2010" name="Nature">
        <title>The Amphimedon queenslandica genome and the evolution of animal complexity.</title>
        <authorList>
            <person name="Srivastava M."/>
            <person name="Simakov O."/>
            <person name="Chapman J."/>
            <person name="Fahey B."/>
            <person name="Gauthier M.E."/>
            <person name="Mitros T."/>
            <person name="Richards G.S."/>
            <person name="Conaco C."/>
            <person name="Dacre M."/>
            <person name="Hellsten U."/>
            <person name="Larroux C."/>
            <person name="Putnam N.H."/>
            <person name="Stanke M."/>
            <person name="Adamska M."/>
            <person name="Darling A."/>
            <person name="Degnan S.M."/>
            <person name="Oakley T.H."/>
            <person name="Plachetzki D.C."/>
            <person name="Zhai Y."/>
            <person name="Adamski M."/>
            <person name="Calcino A."/>
            <person name="Cummins S.F."/>
            <person name="Goodstein D.M."/>
            <person name="Harris C."/>
            <person name="Jackson D.J."/>
            <person name="Leys S.P."/>
            <person name="Shu S."/>
            <person name="Woodcroft B.J."/>
            <person name="Vervoort M."/>
            <person name="Kosik K.S."/>
            <person name="Manning G."/>
            <person name="Degnan B.M."/>
            <person name="Rokhsar D.S."/>
        </authorList>
    </citation>
    <scope>NUCLEOTIDE SEQUENCE [LARGE SCALE GENOMIC DNA]</scope>
</reference>
<protein>
    <recommendedName>
        <fullName evidence="7">Death domain-containing protein</fullName>
    </recommendedName>
</protein>
<dbReference type="InterPro" id="IPR002110">
    <property type="entry name" value="Ankyrin_rpt"/>
</dbReference>
<feature type="repeat" description="ANK" evidence="3">
    <location>
        <begin position="602"/>
        <end position="634"/>
    </location>
</feature>
<evidence type="ECO:0000256" key="6">
    <source>
        <dbReference type="SAM" id="Phobius"/>
    </source>
</evidence>
<keyword evidence="1" id="KW-0677">Repeat</keyword>
<gene>
    <name evidence="8" type="primary">109582217</name>
</gene>
<proteinExistence type="predicted"/>
<keyword evidence="6" id="KW-1133">Transmembrane helix</keyword>
<dbReference type="PANTHER" id="PTHR24173">
    <property type="entry name" value="ANKYRIN REPEAT CONTAINING"/>
    <property type="match status" value="1"/>
</dbReference>
<dbReference type="AlphaFoldDB" id="A0A1X7UU36"/>
<organism evidence="8">
    <name type="scientific">Amphimedon queenslandica</name>
    <name type="common">Sponge</name>
    <dbReference type="NCBI Taxonomy" id="400682"/>
    <lineage>
        <taxon>Eukaryota</taxon>
        <taxon>Metazoa</taxon>
        <taxon>Porifera</taxon>
        <taxon>Demospongiae</taxon>
        <taxon>Heteroscleromorpha</taxon>
        <taxon>Haplosclerida</taxon>
        <taxon>Niphatidae</taxon>
        <taxon>Amphimedon</taxon>
    </lineage>
</organism>
<evidence type="ECO:0000256" key="4">
    <source>
        <dbReference type="SAM" id="Coils"/>
    </source>
</evidence>
<dbReference type="SUPFAM" id="SSF48403">
    <property type="entry name" value="Ankyrin repeat"/>
    <property type="match status" value="1"/>
</dbReference>
<dbReference type="KEGG" id="aqu:109582217"/>
<dbReference type="Pfam" id="PF12796">
    <property type="entry name" value="Ank_2"/>
    <property type="match status" value="3"/>
</dbReference>
<feature type="repeat" description="ANK" evidence="3">
    <location>
        <begin position="635"/>
        <end position="667"/>
    </location>
</feature>
<keyword evidence="4" id="KW-0175">Coiled coil</keyword>
<feature type="region of interest" description="Disordered" evidence="5">
    <location>
        <begin position="1163"/>
        <end position="1187"/>
    </location>
</feature>
<dbReference type="SMART" id="SM00248">
    <property type="entry name" value="ANK"/>
    <property type="match status" value="8"/>
</dbReference>
<dbReference type="OrthoDB" id="6370843at2759"/>
<feature type="domain" description="Death" evidence="7">
    <location>
        <begin position="180"/>
        <end position="239"/>
    </location>
</feature>
<feature type="repeat" description="ANK" evidence="3">
    <location>
        <begin position="536"/>
        <end position="568"/>
    </location>
</feature>
<dbReference type="eggNOG" id="KOG0504">
    <property type="taxonomic scope" value="Eukaryota"/>
</dbReference>
<evidence type="ECO:0000259" key="7">
    <source>
        <dbReference type="PROSITE" id="PS50017"/>
    </source>
</evidence>
<dbReference type="EnsemblMetazoa" id="Aqu2.1.31039_001">
    <property type="protein sequence ID" value="Aqu2.1.31039_001"/>
    <property type="gene ID" value="Aqu2.1.31039"/>
</dbReference>
<feature type="repeat" description="ANK" evidence="3">
    <location>
        <begin position="733"/>
        <end position="765"/>
    </location>
</feature>
<dbReference type="InterPro" id="IPR000488">
    <property type="entry name" value="Death_dom"/>
</dbReference>
<dbReference type="PROSITE" id="PS50297">
    <property type="entry name" value="ANK_REP_REGION"/>
    <property type="match status" value="6"/>
</dbReference>